<dbReference type="PROSITE" id="PS50893">
    <property type="entry name" value="ABC_TRANSPORTER_2"/>
    <property type="match status" value="1"/>
</dbReference>
<dbReference type="PANTHER" id="PTHR43790">
    <property type="entry name" value="CARBOHYDRATE TRANSPORT ATP-BINDING PROTEIN MG119-RELATED"/>
    <property type="match status" value="1"/>
</dbReference>
<dbReference type="InterPro" id="IPR003593">
    <property type="entry name" value="AAA+_ATPase"/>
</dbReference>
<proteinExistence type="predicted"/>
<gene>
    <name evidence="4" type="ORF">I5282_14045</name>
</gene>
<sequence length="245" mass="27831">MIAEAQKHILLKLDHIGKKYGSNQILNKVSFELYPGQIIALIGDNGAGKSTLVKIITGYTQPDAGSIYWNGQRIRFNQFNAPRQARSLGIQAVYQHLALVDELSLWRNFFLGNELVKHYGPFRRLDIKRMQQLTQESLEDFKLLRQLNPCTPVKTLSGGERQILAICRAKHFNAKLLILDEPTSALSPQQAYEVIENIKRIAATGMAIIFITHRMEHVAETADRIVQLAHGSLVINEHNHQRIYL</sequence>
<keyword evidence="2 4" id="KW-0067">ATP-binding</keyword>
<dbReference type="SMART" id="SM00382">
    <property type="entry name" value="AAA"/>
    <property type="match status" value="1"/>
</dbReference>
<reference evidence="4 5" key="1">
    <citation type="submission" date="2020-12" db="EMBL/GenBank/DDBJ databases">
        <title>WGS of Legionella: environmental sample.</title>
        <authorList>
            <person name="Cristino S."/>
            <person name="Girolamini L."/>
            <person name="Salaris S."/>
            <person name="Pascale M.R."/>
            <person name="Mazzotta M."/>
            <person name="Orsini M."/>
            <person name="Grottola A."/>
        </authorList>
    </citation>
    <scope>NUCLEOTIDE SEQUENCE [LARGE SCALE GENOMIC DNA]</scope>
    <source>
        <strain evidence="4 5">30cs62</strain>
    </source>
</reference>
<dbReference type="CDD" id="cd03216">
    <property type="entry name" value="ABC_Carb_Monos_I"/>
    <property type="match status" value="1"/>
</dbReference>
<protein>
    <submittedName>
        <fullName evidence="4">Sugar ABC transporter ATP-binding protein</fullName>
    </submittedName>
</protein>
<dbReference type="Proteomes" id="UP000809910">
    <property type="component" value="Unassembled WGS sequence"/>
</dbReference>
<feature type="domain" description="ABC transporter" evidence="3">
    <location>
        <begin position="11"/>
        <end position="245"/>
    </location>
</feature>
<keyword evidence="1" id="KW-0547">Nucleotide-binding</keyword>
<dbReference type="InterPro" id="IPR003439">
    <property type="entry name" value="ABC_transporter-like_ATP-bd"/>
</dbReference>
<evidence type="ECO:0000259" key="3">
    <source>
        <dbReference type="PROSITE" id="PS50893"/>
    </source>
</evidence>
<organism evidence="4 5">
    <name type="scientific">Legionella bononiensis</name>
    <dbReference type="NCBI Taxonomy" id="2793102"/>
    <lineage>
        <taxon>Bacteria</taxon>
        <taxon>Pseudomonadati</taxon>
        <taxon>Pseudomonadota</taxon>
        <taxon>Gammaproteobacteria</taxon>
        <taxon>Legionellales</taxon>
        <taxon>Legionellaceae</taxon>
        <taxon>Legionella</taxon>
    </lineage>
</organism>
<accession>A0ABS1WE90</accession>
<name>A0ABS1WE90_9GAMM</name>
<dbReference type="Pfam" id="PF00005">
    <property type="entry name" value="ABC_tran"/>
    <property type="match status" value="1"/>
</dbReference>
<comment type="caution">
    <text evidence="4">The sequence shown here is derived from an EMBL/GenBank/DDBJ whole genome shotgun (WGS) entry which is preliminary data.</text>
</comment>
<dbReference type="GO" id="GO:0005524">
    <property type="term" value="F:ATP binding"/>
    <property type="evidence" value="ECO:0007669"/>
    <property type="project" value="UniProtKB-KW"/>
</dbReference>
<evidence type="ECO:0000256" key="1">
    <source>
        <dbReference type="ARBA" id="ARBA00022741"/>
    </source>
</evidence>
<dbReference type="PANTHER" id="PTHR43790:SF8">
    <property type="entry name" value="SUGAR ABC TRANSPORTER ATP-BINDING PROTEIN"/>
    <property type="match status" value="1"/>
</dbReference>
<evidence type="ECO:0000313" key="5">
    <source>
        <dbReference type="Proteomes" id="UP000809910"/>
    </source>
</evidence>
<dbReference type="Gene3D" id="3.40.50.300">
    <property type="entry name" value="P-loop containing nucleotide triphosphate hydrolases"/>
    <property type="match status" value="1"/>
</dbReference>
<keyword evidence="5" id="KW-1185">Reference proteome</keyword>
<dbReference type="SUPFAM" id="SSF52540">
    <property type="entry name" value="P-loop containing nucleoside triphosphate hydrolases"/>
    <property type="match status" value="1"/>
</dbReference>
<evidence type="ECO:0000313" key="4">
    <source>
        <dbReference type="EMBL" id="MBL7527684.1"/>
    </source>
</evidence>
<evidence type="ECO:0000256" key="2">
    <source>
        <dbReference type="ARBA" id="ARBA00022840"/>
    </source>
</evidence>
<dbReference type="InterPro" id="IPR050107">
    <property type="entry name" value="ABC_carbohydrate_import_ATPase"/>
</dbReference>
<dbReference type="InterPro" id="IPR027417">
    <property type="entry name" value="P-loop_NTPase"/>
</dbReference>
<dbReference type="RefSeq" id="WP_203108830.1">
    <property type="nucleotide sequence ID" value="NZ_JADOBG010000010.1"/>
</dbReference>
<dbReference type="EMBL" id="JADWVN010000026">
    <property type="protein sequence ID" value="MBL7527684.1"/>
    <property type="molecule type" value="Genomic_DNA"/>
</dbReference>